<dbReference type="SUPFAM" id="SSF52540">
    <property type="entry name" value="P-loop containing nucleoside triphosphate hydrolases"/>
    <property type="match status" value="1"/>
</dbReference>
<sequence>MVTDEADPLRVVTRTAAGKPLERGARTLPRTLERDTELATAQAALDAVIGRSAAQAAIPAECCGGLLAFTGPAGGGKTTLLNEVRRRAAERECTGLFAKGVEQEQSLAFHVVRQLFQPLLASYSESERREALGDWYGIVGPCVGLCPPATEGAAPDPQGVRDGLDWIVTHVAVQRGPLVLAVDDLHWADAESVAWLTSFARRVEELPVLVVVAYRPDELGEESAEFTDMVERHRVRPLDLAPLSPSAVADLLRVGLDAEADDDFCQEAWLVTGGNPFETVELVAKVGDRRLAPVRENAHALRDIAAETWGGGLVDRLHELGQAAIRLSWAVAVLGSEATPCLAASLAALGQAEFTQAADVLRAERILTYGPTLEFAHPLIATAIYRAIPNPTRVALHGKAAWELVEAGQGAAAAARHLLETQPEGDTWAAEQLHEAAREYLRRGAPEAARRCLSRALCEPPPAELRATVLYELGSPALMQDPTTTANHLRAALEEPDLPSALRQSVVIRLMRALAYCDRLTEASDVATREAGRATDSRMRLRMFMEHFMVAGITSHSREVPVLSRRLAQLTRRLSGRNLTERYLFGLRAWNAMVRGEPAETAVQYAERALGSEGMRWTDEEWGFEVPSLVALTFLYCDRPQRAEELYTGAIAEYEHQGWRGMHLALGYTLLGYIRFRTGRLTDAEDFVRAGLQLAERLGPAGVHAQWYALAGLIEILIARGESAAAEELAVSRRFGKPFPSVVTLPDVQTAHGELLLARGLVKEAAEELTEVGHRLDLRGMRNPAWCPWLPHLALASRGTEPARALDLARDALRRAERFGTATAVGQALRVLARVTEGPEGIALLRRAVTVLETAPSSYERASALVELGTALRRAGRFAEAAGPLYRGVDLAGRCGAGGVAAQARDELVAAGLSPRRLDLAPHESP</sequence>
<accession>A0A918CJ37</accession>
<dbReference type="GO" id="GO:0004016">
    <property type="term" value="F:adenylate cyclase activity"/>
    <property type="evidence" value="ECO:0007669"/>
    <property type="project" value="TreeGrafter"/>
</dbReference>
<organism evidence="4 5">
    <name type="scientific">Streptomyces aurantiogriseus</name>
    <dbReference type="NCBI Taxonomy" id="66870"/>
    <lineage>
        <taxon>Bacteria</taxon>
        <taxon>Bacillati</taxon>
        <taxon>Actinomycetota</taxon>
        <taxon>Actinomycetes</taxon>
        <taxon>Kitasatosporales</taxon>
        <taxon>Streptomycetaceae</taxon>
        <taxon>Streptomyces</taxon>
    </lineage>
</organism>
<dbReference type="InterPro" id="IPR011990">
    <property type="entry name" value="TPR-like_helical_dom_sf"/>
</dbReference>
<dbReference type="InterPro" id="IPR027417">
    <property type="entry name" value="P-loop_NTPase"/>
</dbReference>
<dbReference type="EMBL" id="BMSX01000011">
    <property type="protein sequence ID" value="GGR25568.1"/>
    <property type="molecule type" value="Genomic_DNA"/>
</dbReference>
<proteinExistence type="predicted"/>
<feature type="domain" description="Orc1-like AAA ATPase" evidence="3">
    <location>
        <begin position="65"/>
        <end position="211"/>
    </location>
</feature>
<dbReference type="InterPro" id="IPR041664">
    <property type="entry name" value="AAA_16"/>
</dbReference>
<dbReference type="AlphaFoldDB" id="A0A918CJ37"/>
<keyword evidence="2" id="KW-0067">ATP-binding</keyword>
<reference evidence="4" key="2">
    <citation type="submission" date="2020-09" db="EMBL/GenBank/DDBJ databases">
        <authorList>
            <person name="Sun Q."/>
            <person name="Ohkuma M."/>
        </authorList>
    </citation>
    <scope>NUCLEOTIDE SEQUENCE</scope>
    <source>
        <strain evidence="4">JCM 4346</strain>
    </source>
</reference>
<dbReference type="Proteomes" id="UP000658320">
    <property type="component" value="Unassembled WGS sequence"/>
</dbReference>
<dbReference type="GO" id="GO:0005524">
    <property type="term" value="F:ATP binding"/>
    <property type="evidence" value="ECO:0007669"/>
    <property type="project" value="UniProtKB-KW"/>
</dbReference>
<evidence type="ECO:0000256" key="1">
    <source>
        <dbReference type="ARBA" id="ARBA00022741"/>
    </source>
</evidence>
<keyword evidence="5" id="KW-1185">Reference proteome</keyword>
<gene>
    <name evidence="4" type="ORF">GCM10010251_46950</name>
</gene>
<dbReference type="Gene3D" id="1.25.40.10">
    <property type="entry name" value="Tetratricopeptide repeat domain"/>
    <property type="match status" value="1"/>
</dbReference>
<protein>
    <recommendedName>
        <fullName evidence="3">Orc1-like AAA ATPase domain-containing protein</fullName>
    </recommendedName>
</protein>
<reference evidence="4" key="1">
    <citation type="journal article" date="2014" name="Int. J. Syst. Evol. Microbiol.">
        <title>Complete genome sequence of Corynebacterium casei LMG S-19264T (=DSM 44701T), isolated from a smear-ripened cheese.</title>
        <authorList>
            <consortium name="US DOE Joint Genome Institute (JGI-PGF)"/>
            <person name="Walter F."/>
            <person name="Albersmeier A."/>
            <person name="Kalinowski J."/>
            <person name="Ruckert C."/>
        </authorList>
    </citation>
    <scope>NUCLEOTIDE SEQUENCE</scope>
    <source>
        <strain evidence="4">JCM 4346</strain>
    </source>
</reference>
<comment type="caution">
    <text evidence="4">The sequence shown here is derived from an EMBL/GenBank/DDBJ whole genome shotgun (WGS) entry which is preliminary data.</text>
</comment>
<name>A0A918CJ37_9ACTN</name>
<dbReference type="SUPFAM" id="SSF48452">
    <property type="entry name" value="TPR-like"/>
    <property type="match status" value="1"/>
</dbReference>
<evidence type="ECO:0000256" key="2">
    <source>
        <dbReference type="ARBA" id="ARBA00022840"/>
    </source>
</evidence>
<dbReference type="PANTHER" id="PTHR16305">
    <property type="entry name" value="TESTICULAR SOLUBLE ADENYLYL CYCLASE"/>
    <property type="match status" value="1"/>
</dbReference>
<keyword evidence="1" id="KW-0547">Nucleotide-binding</keyword>
<dbReference type="Pfam" id="PF13191">
    <property type="entry name" value="AAA_16"/>
    <property type="match status" value="1"/>
</dbReference>
<evidence type="ECO:0000313" key="4">
    <source>
        <dbReference type="EMBL" id="GGR25568.1"/>
    </source>
</evidence>
<evidence type="ECO:0000259" key="3">
    <source>
        <dbReference type="Pfam" id="PF13191"/>
    </source>
</evidence>
<dbReference type="RefSeq" id="WP_189939658.1">
    <property type="nucleotide sequence ID" value="NZ_BMSX01000011.1"/>
</dbReference>
<dbReference type="PANTHER" id="PTHR16305:SF35">
    <property type="entry name" value="TRANSCRIPTIONAL ACTIVATOR DOMAIN"/>
    <property type="match status" value="1"/>
</dbReference>
<dbReference type="GO" id="GO:0005737">
    <property type="term" value="C:cytoplasm"/>
    <property type="evidence" value="ECO:0007669"/>
    <property type="project" value="TreeGrafter"/>
</dbReference>
<evidence type="ECO:0000313" key="5">
    <source>
        <dbReference type="Proteomes" id="UP000658320"/>
    </source>
</evidence>